<keyword evidence="1" id="KW-0732">Signal</keyword>
<feature type="signal peptide" evidence="1">
    <location>
        <begin position="1"/>
        <end position="28"/>
    </location>
</feature>
<evidence type="ECO:0008006" key="4">
    <source>
        <dbReference type="Google" id="ProtNLM"/>
    </source>
</evidence>
<name>A0A397W143_9GLOM</name>
<evidence type="ECO:0000313" key="3">
    <source>
        <dbReference type="Proteomes" id="UP000266673"/>
    </source>
</evidence>
<dbReference type="AlphaFoldDB" id="A0A397W143"/>
<evidence type="ECO:0000256" key="1">
    <source>
        <dbReference type="SAM" id="SignalP"/>
    </source>
</evidence>
<accession>A0A397W143</accession>
<protein>
    <recommendedName>
        <fullName evidence="4">Secreted protein</fullName>
    </recommendedName>
</protein>
<evidence type="ECO:0000313" key="2">
    <source>
        <dbReference type="EMBL" id="RIB28465.1"/>
    </source>
</evidence>
<keyword evidence="3" id="KW-1185">Reference proteome</keyword>
<organism evidence="2 3">
    <name type="scientific">Gigaspora rosea</name>
    <dbReference type="NCBI Taxonomy" id="44941"/>
    <lineage>
        <taxon>Eukaryota</taxon>
        <taxon>Fungi</taxon>
        <taxon>Fungi incertae sedis</taxon>
        <taxon>Mucoromycota</taxon>
        <taxon>Glomeromycotina</taxon>
        <taxon>Glomeromycetes</taxon>
        <taxon>Diversisporales</taxon>
        <taxon>Gigasporaceae</taxon>
        <taxon>Gigaspora</taxon>
    </lineage>
</organism>
<proteinExistence type="predicted"/>
<gene>
    <name evidence="2" type="ORF">C2G38_2059325</name>
</gene>
<reference evidence="2 3" key="1">
    <citation type="submission" date="2018-06" db="EMBL/GenBank/DDBJ databases">
        <title>Comparative genomics reveals the genomic features of Rhizophagus irregularis, R. cerebriforme, R. diaphanum and Gigaspora rosea, and their symbiotic lifestyle signature.</title>
        <authorList>
            <person name="Morin E."/>
            <person name="San Clemente H."/>
            <person name="Chen E.C.H."/>
            <person name="De La Providencia I."/>
            <person name="Hainaut M."/>
            <person name="Kuo A."/>
            <person name="Kohler A."/>
            <person name="Murat C."/>
            <person name="Tang N."/>
            <person name="Roy S."/>
            <person name="Loubradou J."/>
            <person name="Henrissat B."/>
            <person name="Grigoriev I.V."/>
            <person name="Corradi N."/>
            <person name="Roux C."/>
            <person name="Martin F.M."/>
        </authorList>
    </citation>
    <scope>NUCLEOTIDE SEQUENCE [LARGE SCALE GENOMIC DNA]</scope>
    <source>
        <strain evidence="2 3">DAOM 194757</strain>
    </source>
</reference>
<comment type="caution">
    <text evidence="2">The sequence shown here is derived from an EMBL/GenBank/DDBJ whole genome shotgun (WGS) entry which is preliminary data.</text>
</comment>
<sequence>MLAPNFCACVYAILILVPAPMPMPNLYAHSCYHASCSRIYHAYIFLLDTGTRLSLIYTRR</sequence>
<dbReference type="EMBL" id="QKWP01000065">
    <property type="protein sequence ID" value="RIB28465.1"/>
    <property type="molecule type" value="Genomic_DNA"/>
</dbReference>
<feature type="chain" id="PRO_5017401028" description="Secreted protein" evidence="1">
    <location>
        <begin position="29"/>
        <end position="60"/>
    </location>
</feature>
<dbReference type="Proteomes" id="UP000266673">
    <property type="component" value="Unassembled WGS sequence"/>
</dbReference>